<dbReference type="InterPro" id="IPR046348">
    <property type="entry name" value="SIS_dom_sf"/>
</dbReference>
<dbReference type="Gene3D" id="3.40.50.10490">
    <property type="entry name" value="Glucose-6-phosphate isomerase like protein, domain 1"/>
    <property type="match status" value="1"/>
</dbReference>
<dbReference type="InterPro" id="IPR050099">
    <property type="entry name" value="SIS_GmhA/DiaA_subfam"/>
</dbReference>
<dbReference type="GO" id="GO:0097367">
    <property type="term" value="F:carbohydrate derivative binding"/>
    <property type="evidence" value="ECO:0007669"/>
    <property type="project" value="InterPro"/>
</dbReference>
<reference evidence="3" key="1">
    <citation type="submission" date="2015-08" db="EMBL/GenBank/DDBJ databases">
        <authorList>
            <person name="Varghese N."/>
        </authorList>
    </citation>
    <scope>NUCLEOTIDE SEQUENCE [LARGE SCALE GENOMIC DNA]</scope>
    <source>
        <strain evidence="3">JCM 18476</strain>
    </source>
</reference>
<proteinExistence type="predicted"/>
<dbReference type="InterPro" id="IPR001347">
    <property type="entry name" value="SIS_dom"/>
</dbReference>
<dbReference type="PANTHER" id="PTHR30390:SF6">
    <property type="entry name" value="DNAA INITIATOR-ASSOCIATING PROTEIN DIAA"/>
    <property type="match status" value="1"/>
</dbReference>
<dbReference type="InterPro" id="IPR035461">
    <property type="entry name" value="GmhA/DiaA"/>
</dbReference>
<dbReference type="PANTHER" id="PTHR30390">
    <property type="entry name" value="SEDOHEPTULOSE 7-PHOSPHATE ISOMERASE / DNAA INITIATOR-ASSOCIATING FACTOR FOR REPLICATION INITIATION"/>
    <property type="match status" value="1"/>
</dbReference>
<protein>
    <submittedName>
        <fullName evidence="2">Phosphoheptose isomerase</fullName>
    </submittedName>
</protein>
<evidence type="ECO:0000313" key="3">
    <source>
        <dbReference type="Proteomes" id="UP000182769"/>
    </source>
</evidence>
<evidence type="ECO:0000313" key="2">
    <source>
        <dbReference type="EMBL" id="CUB03272.1"/>
    </source>
</evidence>
<name>A0A0K6IIX0_9GAMM</name>
<accession>A0A0K6IIX0</accession>
<dbReference type="PROSITE" id="PS51464">
    <property type="entry name" value="SIS"/>
    <property type="match status" value="1"/>
</dbReference>
<evidence type="ECO:0000259" key="1">
    <source>
        <dbReference type="PROSITE" id="PS51464"/>
    </source>
</evidence>
<dbReference type="AlphaFoldDB" id="A0A0K6IIX0"/>
<sequence length="197" mass="21485">MDYQEAIYTQFAQSFESQQYALETLPPFIEHAAKVLFNSIANGGKVVAVGNGTGAYIAQYFSTLLLDRMDRERPGLPAVSLTSNGNALLAITHNDSYHDVFSKQITAIGNPGDVLFVVANKGNTSPIIQAIQAAHERKMNIVALTTPDAKNVSSLTSRDDTEIKINLTGTARVQEVQTTVVHALVDLLERQLFGYED</sequence>
<organism evidence="2 3">
    <name type="scientific">Marinomonas fungiae</name>
    <dbReference type="NCBI Taxonomy" id="1137284"/>
    <lineage>
        <taxon>Bacteria</taxon>
        <taxon>Pseudomonadati</taxon>
        <taxon>Pseudomonadota</taxon>
        <taxon>Gammaproteobacteria</taxon>
        <taxon>Oceanospirillales</taxon>
        <taxon>Oceanospirillaceae</taxon>
        <taxon>Marinomonas</taxon>
    </lineage>
</organism>
<dbReference type="OrthoDB" id="9810929at2"/>
<dbReference type="GO" id="GO:0016853">
    <property type="term" value="F:isomerase activity"/>
    <property type="evidence" value="ECO:0007669"/>
    <property type="project" value="UniProtKB-KW"/>
</dbReference>
<dbReference type="GO" id="GO:1901135">
    <property type="term" value="P:carbohydrate derivative metabolic process"/>
    <property type="evidence" value="ECO:0007669"/>
    <property type="project" value="InterPro"/>
</dbReference>
<gene>
    <name evidence="2" type="ORF">Ga0061065_103121</name>
</gene>
<keyword evidence="2" id="KW-0413">Isomerase</keyword>
<dbReference type="RefSeq" id="WP_055462238.1">
    <property type="nucleotide sequence ID" value="NZ_CYHG01000003.1"/>
</dbReference>
<feature type="domain" description="SIS" evidence="1">
    <location>
        <begin position="36"/>
        <end position="194"/>
    </location>
</feature>
<dbReference type="STRING" id="1137284.GCA_001418205_01119"/>
<dbReference type="Proteomes" id="UP000182769">
    <property type="component" value="Unassembled WGS sequence"/>
</dbReference>
<dbReference type="SUPFAM" id="SSF53697">
    <property type="entry name" value="SIS domain"/>
    <property type="match status" value="1"/>
</dbReference>
<dbReference type="Pfam" id="PF13580">
    <property type="entry name" value="SIS_2"/>
    <property type="match status" value="1"/>
</dbReference>
<keyword evidence="3" id="KW-1185">Reference proteome</keyword>
<dbReference type="EMBL" id="CYHG01000003">
    <property type="protein sequence ID" value="CUB03272.1"/>
    <property type="molecule type" value="Genomic_DNA"/>
</dbReference>
<dbReference type="CDD" id="cd05006">
    <property type="entry name" value="SIS_GmhA"/>
    <property type="match status" value="1"/>
</dbReference>